<evidence type="ECO:0000313" key="1">
    <source>
        <dbReference type="EMBL" id="GFD60200.1"/>
    </source>
</evidence>
<feature type="non-terminal residue" evidence="1">
    <location>
        <position position="1"/>
    </location>
</feature>
<gene>
    <name evidence="1" type="ORF">Tci_932169</name>
</gene>
<dbReference type="Gene3D" id="3.30.565.10">
    <property type="entry name" value="Histidine kinase-like ATPase, C-terminal domain"/>
    <property type="match status" value="1"/>
</dbReference>
<dbReference type="EMBL" id="BKCJ011874758">
    <property type="protein sequence ID" value="GFD60200.1"/>
    <property type="molecule type" value="Genomic_DNA"/>
</dbReference>
<feature type="non-terminal residue" evidence="1">
    <location>
        <position position="76"/>
    </location>
</feature>
<evidence type="ECO:0008006" key="2">
    <source>
        <dbReference type="Google" id="ProtNLM"/>
    </source>
</evidence>
<dbReference type="InterPro" id="IPR036890">
    <property type="entry name" value="HATPase_C_sf"/>
</dbReference>
<comment type="caution">
    <text evidence="1">The sequence shown here is derived from an EMBL/GenBank/DDBJ whole genome shotgun (WGS) entry which is preliminary data.</text>
</comment>
<protein>
    <recommendedName>
        <fullName evidence="2">Hybrid sensor histidine kinase/response regulator</fullName>
    </recommendedName>
</protein>
<accession>A0A699XPJ7</accession>
<proteinExistence type="predicted"/>
<dbReference type="AlphaFoldDB" id="A0A699XPJ7"/>
<name>A0A699XPJ7_TANCI</name>
<sequence>DDMLRRAIGEAIEVETVFSGGLWNTFIDPAQIENALLNLAINARDAMEGRGKLTIELANAHLDDAYARSHDEVTPG</sequence>
<dbReference type="SUPFAM" id="SSF55874">
    <property type="entry name" value="ATPase domain of HSP90 chaperone/DNA topoisomerase II/histidine kinase"/>
    <property type="match status" value="1"/>
</dbReference>
<reference evidence="1" key="1">
    <citation type="journal article" date="2019" name="Sci. Rep.">
        <title>Draft genome of Tanacetum cinerariifolium, the natural source of mosquito coil.</title>
        <authorList>
            <person name="Yamashiro T."/>
            <person name="Shiraishi A."/>
            <person name="Satake H."/>
            <person name="Nakayama K."/>
        </authorList>
    </citation>
    <scope>NUCLEOTIDE SEQUENCE</scope>
</reference>
<organism evidence="1">
    <name type="scientific">Tanacetum cinerariifolium</name>
    <name type="common">Dalmatian daisy</name>
    <name type="synonym">Chrysanthemum cinerariifolium</name>
    <dbReference type="NCBI Taxonomy" id="118510"/>
    <lineage>
        <taxon>Eukaryota</taxon>
        <taxon>Viridiplantae</taxon>
        <taxon>Streptophyta</taxon>
        <taxon>Embryophyta</taxon>
        <taxon>Tracheophyta</taxon>
        <taxon>Spermatophyta</taxon>
        <taxon>Magnoliopsida</taxon>
        <taxon>eudicotyledons</taxon>
        <taxon>Gunneridae</taxon>
        <taxon>Pentapetalae</taxon>
        <taxon>asterids</taxon>
        <taxon>campanulids</taxon>
        <taxon>Asterales</taxon>
        <taxon>Asteraceae</taxon>
        <taxon>Asteroideae</taxon>
        <taxon>Anthemideae</taxon>
        <taxon>Anthemidinae</taxon>
        <taxon>Tanacetum</taxon>
    </lineage>
</organism>